<evidence type="ECO:0000256" key="5">
    <source>
        <dbReference type="ARBA" id="ARBA00023237"/>
    </source>
</evidence>
<keyword evidence="3 6" id="KW-0732">Signal</keyword>
<dbReference type="Gene3D" id="1.25.40.900">
    <property type="match status" value="1"/>
</dbReference>
<proteinExistence type="inferred from homology"/>
<accession>A0ABU2Y4E5</accession>
<feature type="domain" description="SusD-like N-terminal" evidence="8">
    <location>
        <begin position="69"/>
        <end position="226"/>
    </location>
</feature>
<comment type="similarity">
    <text evidence="2">Belongs to the SusD family.</text>
</comment>
<organism evidence="9 10">
    <name type="scientific">Urechidicola vernalis</name>
    <dbReference type="NCBI Taxonomy" id="3075600"/>
    <lineage>
        <taxon>Bacteria</taxon>
        <taxon>Pseudomonadati</taxon>
        <taxon>Bacteroidota</taxon>
        <taxon>Flavobacteriia</taxon>
        <taxon>Flavobacteriales</taxon>
        <taxon>Flavobacteriaceae</taxon>
        <taxon>Urechidicola</taxon>
    </lineage>
</organism>
<evidence type="ECO:0000256" key="3">
    <source>
        <dbReference type="ARBA" id="ARBA00022729"/>
    </source>
</evidence>
<dbReference type="Gene3D" id="1.25.40.390">
    <property type="match status" value="1"/>
</dbReference>
<dbReference type="InterPro" id="IPR011990">
    <property type="entry name" value="TPR-like_helical_dom_sf"/>
</dbReference>
<comment type="subcellular location">
    <subcellularLocation>
        <location evidence="1">Cell outer membrane</location>
    </subcellularLocation>
</comment>
<protein>
    <submittedName>
        <fullName evidence="9">RagB/SusD family nutrient uptake outer membrane protein</fullName>
    </submittedName>
</protein>
<dbReference type="Pfam" id="PF14322">
    <property type="entry name" value="SusD-like_3"/>
    <property type="match status" value="1"/>
</dbReference>
<dbReference type="InterPro" id="IPR012944">
    <property type="entry name" value="SusD_RagB_dom"/>
</dbReference>
<evidence type="ECO:0000256" key="4">
    <source>
        <dbReference type="ARBA" id="ARBA00023136"/>
    </source>
</evidence>
<name>A0ABU2Y4E5_9FLAO</name>
<dbReference type="SUPFAM" id="SSF48452">
    <property type="entry name" value="TPR-like"/>
    <property type="match status" value="1"/>
</dbReference>
<dbReference type="RefSeq" id="WP_311592467.1">
    <property type="nucleotide sequence ID" value="NZ_JAVRHV010000001.1"/>
</dbReference>
<feature type="chain" id="PRO_5047336832" evidence="6">
    <location>
        <begin position="21"/>
        <end position="462"/>
    </location>
</feature>
<dbReference type="Proteomes" id="UP001252186">
    <property type="component" value="Unassembled WGS sequence"/>
</dbReference>
<evidence type="ECO:0000256" key="6">
    <source>
        <dbReference type="SAM" id="SignalP"/>
    </source>
</evidence>
<gene>
    <name evidence="9" type="ORF">RM519_04955</name>
</gene>
<evidence type="ECO:0000313" key="9">
    <source>
        <dbReference type="EMBL" id="MDT0552587.1"/>
    </source>
</evidence>
<keyword evidence="4" id="KW-0472">Membrane</keyword>
<comment type="caution">
    <text evidence="9">The sequence shown here is derived from an EMBL/GenBank/DDBJ whole genome shotgun (WGS) entry which is preliminary data.</text>
</comment>
<dbReference type="InterPro" id="IPR033985">
    <property type="entry name" value="SusD-like_N"/>
</dbReference>
<dbReference type="Gene3D" id="2.20.20.130">
    <property type="match status" value="1"/>
</dbReference>
<keyword evidence="10" id="KW-1185">Reference proteome</keyword>
<keyword evidence="5" id="KW-0998">Cell outer membrane</keyword>
<evidence type="ECO:0000256" key="2">
    <source>
        <dbReference type="ARBA" id="ARBA00006275"/>
    </source>
</evidence>
<feature type="signal peptide" evidence="6">
    <location>
        <begin position="1"/>
        <end position="20"/>
    </location>
</feature>
<evidence type="ECO:0000313" key="10">
    <source>
        <dbReference type="Proteomes" id="UP001252186"/>
    </source>
</evidence>
<evidence type="ECO:0000256" key="1">
    <source>
        <dbReference type="ARBA" id="ARBA00004442"/>
    </source>
</evidence>
<evidence type="ECO:0000259" key="7">
    <source>
        <dbReference type="Pfam" id="PF07980"/>
    </source>
</evidence>
<dbReference type="EMBL" id="JAVRHV010000001">
    <property type="protein sequence ID" value="MDT0552587.1"/>
    <property type="molecule type" value="Genomic_DNA"/>
</dbReference>
<reference evidence="9 10" key="1">
    <citation type="submission" date="2023-09" db="EMBL/GenBank/DDBJ databases">
        <authorList>
            <person name="Rey-Velasco X."/>
        </authorList>
    </citation>
    <scope>NUCLEOTIDE SEQUENCE [LARGE SCALE GENOMIC DNA]</scope>
    <source>
        <strain evidence="9 10">P050</strain>
    </source>
</reference>
<dbReference type="Pfam" id="PF07980">
    <property type="entry name" value="SusD_RagB"/>
    <property type="match status" value="1"/>
</dbReference>
<sequence>MKKIFKYTLLLGLSAGLLNSCGTDSLEPTLAQDKSVEGSIINVGNLYSIIKGVHSQLTSGGYYGQAAIITNEVRSDNMFSNGNSGRYSTQAEFKYNENTDYLWNNCYSVIANANIIINTDINTLDGDLDYGRHIQGQATAIRALGHYDLLRSFGQQHAGGSLGVPIITTFKGSEESLSPSRNTIDEVKAAIYADLEAAFGMMDVAYDSKIFISKYAAKALEARVALYFGDWSRASAAAKMVIDNSGATIAPAANFVSNWTGKQAGNSIFELQFSASDNAGNGGLAYMYRYPSDAPSGYGDAEAIADVIDLYADGDVRKDILGYQDAGTALRNMGKYPDIVTTADNVPLIRIEEVVLIYAEALFEINNADPMALTQLNSITSNRGAAAHTMVTKDILIEERRKELIFEGFRFDDLMRTGQSIDVIGSSQNLIETLTYPNNLFTYPIPAAEINANSNVVQNEGY</sequence>
<dbReference type="CDD" id="cd08977">
    <property type="entry name" value="SusD"/>
    <property type="match status" value="1"/>
</dbReference>
<evidence type="ECO:0000259" key="8">
    <source>
        <dbReference type="Pfam" id="PF14322"/>
    </source>
</evidence>
<feature type="domain" description="RagB/SusD" evidence="7">
    <location>
        <begin position="341"/>
        <end position="462"/>
    </location>
</feature>